<protein>
    <submittedName>
        <fullName evidence="2">Putative transposase</fullName>
    </submittedName>
</protein>
<dbReference type="EMBL" id="BA000035">
    <property type="protein sequence ID" value="BAC18259.1"/>
    <property type="molecule type" value="Genomic_DNA"/>
</dbReference>
<dbReference type="NCBIfam" id="NF033520">
    <property type="entry name" value="transpos_IS982"/>
    <property type="match status" value="1"/>
</dbReference>
<dbReference type="KEGG" id="cef:CE1567"/>
<dbReference type="InterPro" id="IPR002559">
    <property type="entry name" value="Transposase_11"/>
</dbReference>
<dbReference type="OrthoDB" id="4962032at2"/>
<organism evidence="2 3">
    <name type="scientific">Corynebacterium efficiens (strain DSM 44549 / YS-314 / AJ 12310 / JCM 11189 / NBRC 100395)</name>
    <dbReference type="NCBI Taxonomy" id="196164"/>
    <lineage>
        <taxon>Bacteria</taxon>
        <taxon>Bacillati</taxon>
        <taxon>Actinomycetota</taxon>
        <taxon>Actinomycetes</taxon>
        <taxon>Mycobacteriales</taxon>
        <taxon>Corynebacteriaceae</taxon>
        <taxon>Corynebacterium</taxon>
    </lineage>
</organism>
<evidence type="ECO:0000313" key="2">
    <source>
        <dbReference type="EMBL" id="BAC18259.1"/>
    </source>
</evidence>
<dbReference type="KEGG" id="cef:CE1449"/>
<evidence type="ECO:0000259" key="1">
    <source>
        <dbReference type="Pfam" id="PF01609"/>
    </source>
</evidence>
<reference evidence="2 3" key="1">
    <citation type="journal article" date="2003" name="Genome Res.">
        <title>Comparative complete genome sequence analysis of the amino acid replacements responsible for the thermostability of Corynebacterium efficiens.</title>
        <authorList>
            <person name="Nishio Y."/>
            <person name="Nakamura Y."/>
            <person name="Kawarabayasi Y."/>
            <person name="Usuda Y."/>
            <person name="Kimura E."/>
            <person name="Sugimoto S."/>
            <person name="Matsui K."/>
            <person name="Yamagishi A."/>
            <person name="Kikuchi H."/>
            <person name="Ikeo K."/>
            <person name="Gojobori T."/>
        </authorList>
    </citation>
    <scope>NUCLEOTIDE SEQUENCE [LARGE SCALE GENOMIC DNA]</scope>
    <source>
        <strain evidence="3">DSM 44549 / YS-314 / AJ 12310 / JCM 11189 / NBRC 100395</strain>
        <strain evidence="2">YS-314</strain>
    </source>
</reference>
<feature type="domain" description="Transposase IS4-like" evidence="1">
    <location>
        <begin position="113"/>
        <end position="278"/>
    </location>
</feature>
<dbReference type="EMBL" id="BA000035">
    <property type="protein sequence ID" value="BAC18377.1"/>
    <property type="molecule type" value="Genomic_DNA"/>
</dbReference>
<dbReference type="eggNOG" id="COG3039">
    <property type="taxonomic scope" value="Bacteria"/>
</dbReference>
<keyword evidence="3" id="KW-1185">Reference proteome</keyword>
<dbReference type="AlphaFoldDB" id="Q8CM45"/>
<dbReference type="RefSeq" id="WP_011075450.1">
    <property type="nucleotide sequence ID" value="NC_004369.1"/>
</dbReference>
<proteinExistence type="predicted"/>
<dbReference type="STRING" id="196164.gene:10741863"/>
<dbReference type="GO" id="GO:0003677">
    <property type="term" value="F:DNA binding"/>
    <property type="evidence" value="ECO:0007669"/>
    <property type="project" value="InterPro"/>
</dbReference>
<dbReference type="Pfam" id="PF01609">
    <property type="entry name" value="DDE_Tnp_1"/>
    <property type="match status" value="1"/>
</dbReference>
<sequence length="301" mass="33649">MNNNLNTLLTTLYVTLVDDVLPSLGINRTHRPGRKPALDDAELLCLVIAQHLLHGTSSETRWVRYAHQHFSEMFPDIPQQSGYNKRVRAASSLISLVITALARDTASWYDLCRLLDSTPIPCAMSRETVKRSDLAGYANYGYCASHSRYFWGFRLYLVCAPDGMPVIWGLADPKIGEREAAMVLLAHDQHLLSTGQVIVADKGFAGCDFEGFISHELGVELIRPDRKNEAHRYGDLGGIRQWVESVFDTLKDQLGLEHHRARSPGGVYAKVAGKLLALASVIWHNWRIGAPDKRSLTAYDH</sequence>
<accession>Q8CM45</accession>
<dbReference type="GO" id="GO:0006313">
    <property type="term" value="P:DNA transposition"/>
    <property type="evidence" value="ECO:0007669"/>
    <property type="project" value="InterPro"/>
</dbReference>
<dbReference type="HOGENOM" id="CLU_073308_0_1_11"/>
<name>Q8CM45_COREF</name>
<dbReference type="GO" id="GO:0004803">
    <property type="term" value="F:transposase activity"/>
    <property type="evidence" value="ECO:0007669"/>
    <property type="project" value="InterPro"/>
</dbReference>
<dbReference type="Proteomes" id="UP000001409">
    <property type="component" value="Chromosome"/>
</dbReference>
<evidence type="ECO:0000313" key="3">
    <source>
        <dbReference type="Proteomes" id="UP000001409"/>
    </source>
</evidence>